<dbReference type="InterPro" id="IPR036388">
    <property type="entry name" value="WH-like_DNA-bd_sf"/>
</dbReference>
<keyword evidence="3" id="KW-0804">Transcription</keyword>
<dbReference type="GO" id="GO:0000976">
    <property type="term" value="F:transcription cis-regulatory region binding"/>
    <property type="evidence" value="ECO:0007669"/>
    <property type="project" value="TreeGrafter"/>
</dbReference>
<reference evidence="5 6" key="1">
    <citation type="submission" date="2015-11" db="EMBL/GenBank/DDBJ databases">
        <title>Expanding the genomic diversity of Burkholderia species for the development of highly accurate diagnostics.</title>
        <authorList>
            <person name="Sahl J."/>
            <person name="Keim P."/>
            <person name="Wagner D."/>
        </authorList>
    </citation>
    <scope>NUCLEOTIDE SEQUENCE [LARGE SCALE GENOMIC DNA]</scope>
    <source>
        <strain evidence="5 6">MSMB378WGS</strain>
    </source>
</reference>
<organism evidence="5 6">
    <name type="scientific">Burkholderia diffusa</name>
    <dbReference type="NCBI Taxonomy" id="488732"/>
    <lineage>
        <taxon>Bacteria</taxon>
        <taxon>Pseudomonadati</taxon>
        <taxon>Pseudomonadota</taxon>
        <taxon>Betaproteobacteria</taxon>
        <taxon>Burkholderiales</taxon>
        <taxon>Burkholderiaceae</taxon>
        <taxon>Burkholderia</taxon>
        <taxon>Burkholderia cepacia complex</taxon>
    </lineage>
</organism>
<feature type="domain" description="HTH lysR-type" evidence="4">
    <location>
        <begin position="1"/>
        <end position="60"/>
    </location>
</feature>
<dbReference type="Pfam" id="PF00126">
    <property type="entry name" value="HTH_1"/>
    <property type="match status" value="1"/>
</dbReference>
<dbReference type="PANTHER" id="PTHR30126">
    <property type="entry name" value="HTH-TYPE TRANSCRIPTIONAL REGULATOR"/>
    <property type="match status" value="1"/>
</dbReference>
<comment type="caution">
    <text evidence="5">The sequence shown here is derived from an EMBL/GenBank/DDBJ whole genome shotgun (WGS) entry which is preliminary data.</text>
</comment>
<dbReference type="InterPro" id="IPR000847">
    <property type="entry name" value="LysR_HTH_N"/>
</dbReference>
<dbReference type="EMBL" id="LPJV01000022">
    <property type="protein sequence ID" value="KWF55653.1"/>
    <property type="molecule type" value="Genomic_DNA"/>
</dbReference>
<evidence type="ECO:0000259" key="4">
    <source>
        <dbReference type="PROSITE" id="PS50931"/>
    </source>
</evidence>
<sequence length="123" mass="12713">MNLLEAMRIFVAVVERGGVSGAASELKLGEAQVNARLDCLERYLGCRLLVDRAGGDMACTDAGVAFRQCCRRTLSAVAQASARIDACATVSDSPVGGFPSLESIGRVDGMSIAAATPLHGSLP</sequence>
<evidence type="ECO:0000256" key="2">
    <source>
        <dbReference type="ARBA" id="ARBA00023015"/>
    </source>
</evidence>
<dbReference type="PANTHER" id="PTHR30126:SF84">
    <property type="entry name" value="HTH-TYPE TRANSCRIPTIONAL REGULATOR PTXR"/>
    <property type="match status" value="1"/>
</dbReference>
<dbReference type="PROSITE" id="PS50931">
    <property type="entry name" value="HTH_LYSR"/>
    <property type="match status" value="1"/>
</dbReference>
<gene>
    <name evidence="5" type="ORF">WL88_00225</name>
</gene>
<evidence type="ECO:0000256" key="3">
    <source>
        <dbReference type="ARBA" id="ARBA00023163"/>
    </source>
</evidence>
<evidence type="ECO:0000256" key="1">
    <source>
        <dbReference type="ARBA" id="ARBA00009437"/>
    </source>
</evidence>
<dbReference type="Gene3D" id="1.10.10.10">
    <property type="entry name" value="Winged helix-like DNA-binding domain superfamily/Winged helix DNA-binding domain"/>
    <property type="match status" value="1"/>
</dbReference>
<dbReference type="Proteomes" id="UP000063236">
    <property type="component" value="Unassembled WGS sequence"/>
</dbReference>
<dbReference type="AlphaFoldDB" id="A0AAW3PIK3"/>
<proteinExistence type="inferred from homology"/>
<comment type="similarity">
    <text evidence="1">Belongs to the LysR transcriptional regulatory family.</text>
</comment>
<evidence type="ECO:0000313" key="5">
    <source>
        <dbReference type="EMBL" id="KWF55653.1"/>
    </source>
</evidence>
<protein>
    <submittedName>
        <fullName evidence="5">LysR family transcriptional regulator</fullName>
    </submittedName>
</protein>
<accession>A0AAW3PIK3</accession>
<dbReference type="SUPFAM" id="SSF46785">
    <property type="entry name" value="Winged helix' DNA-binding domain"/>
    <property type="match status" value="1"/>
</dbReference>
<evidence type="ECO:0000313" key="6">
    <source>
        <dbReference type="Proteomes" id="UP000063236"/>
    </source>
</evidence>
<dbReference type="InterPro" id="IPR036390">
    <property type="entry name" value="WH_DNA-bd_sf"/>
</dbReference>
<name>A0AAW3PIK3_9BURK</name>
<dbReference type="GO" id="GO:0003700">
    <property type="term" value="F:DNA-binding transcription factor activity"/>
    <property type="evidence" value="ECO:0007669"/>
    <property type="project" value="InterPro"/>
</dbReference>
<keyword evidence="2" id="KW-0805">Transcription regulation</keyword>